<evidence type="ECO:0000313" key="1">
    <source>
        <dbReference type="EMBL" id="QSF43285.1"/>
    </source>
</evidence>
<dbReference type="RefSeq" id="WP_206100923.1">
    <property type="nucleotide sequence ID" value="NZ_CP070969.1"/>
</dbReference>
<sequence length="116" mass="13448">MLEILAYKGEVKSYINWLDNGQYKSLAAFVWSNKLKSREFSRTELRSYERLFSIKASNSKYSEEEVELIKQFHIALKRKLMPSPKHAPISGDNISLEFSSDLLPTFNKPLYGVLIN</sequence>
<dbReference type="Proteomes" id="UP000663452">
    <property type="component" value="Chromosome"/>
</dbReference>
<dbReference type="EMBL" id="CP070969">
    <property type="protein sequence ID" value="QSF43285.1"/>
    <property type="molecule type" value="Genomic_DNA"/>
</dbReference>
<proteinExistence type="predicted"/>
<name>A0ABX7LA24_9BACL</name>
<accession>A0ABX7LA24</accession>
<evidence type="ECO:0000313" key="2">
    <source>
        <dbReference type="Proteomes" id="UP000663452"/>
    </source>
</evidence>
<reference evidence="1 2" key="1">
    <citation type="submission" date="2021-02" db="EMBL/GenBank/DDBJ databases">
        <title>Paenibacillus tianjinensis sp. nov.</title>
        <authorList>
            <person name="Liu H."/>
        </authorList>
    </citation>
    <scope>NUCLEOTIDE SEQUENCE [LARGE SCALE GENOMIC DNA]</scope>
    <source>
        <strain evidence="1 2">TB2019</strain>
    </source>
</reference>
<organism evidence="1 2">
    <name type="scientific">Paenibacillus tianjinensis</name>
    <dbReference type="NCBI Taxonomy" id="2810347"/>
    <lineage>
        <taxon>Bacteria</taxon>
        <taxon>Bacillati</taxon>
        <taxon>Bacillota</taxon>
        <taxon>Bacilli</taxon>
        <taxon>Bacillales</taxon>
        <taxon>Paenibacillaceae</taxon>
        <taxon>Paenibacillus</taxon>
    </lineage>
</organism>
<protein>
    <submittedName>
        <fullName evidence="1">Uncharacterized protein</fullName>
    </submittedName>
</protein>
<gene>
    <name evidence="1" type="ORF">JRJ22_18635</name>
</gene>
<keyword evidence="2" id="KW-1185">Reference proteome</keyword>